<dbReference type="InterPro" id="IPR050536">
    <property type="entry name" value="DtxR_MntR_Metal-Reg"/>
</dbReference>
<dbReference type="AlphaFoldDB" id="T1CMQ5"/>
<dbReference type="PANTHER" id="PTHR33238:SF7">
    <property type="entry name" value="IRON-DEPENDENT TRANSCRIPTIONAL REGULATOR"/>
    <property type="match status" value="1"/>
</dbReference>
<dbReference type="PANTHER" id="PTHR33238">
    <property type="entry name" value="IRON (METAL) DEPENDENT REPRESSOR, DTXR FAMILY"/>
    <property type="match status" value="1"/>
</dbReference>
<dbReference type="InterPro" id="IPR036390">
    <property type="entry name" value="WH_DNA-bd_sf"/>
</dbReference>
<accession>T1CMQ5</accession>
<dbReference type="InterPro" id="IPR036388">
    <property type="entry name" value="WH-like_DNA-bd_sf"/>
</dbReference>
<proteinExistence type="predicted"/>
<protein>
    <submittedName>
        <fullName evidence="1">Iron-dependent repressor</fullName>
    </submittedName>
</protein>
<feature type="non-terminal residue" evidence="1">
    <location>
        <position position="99"/>
    </location>
</feature>
<name>T1CMQ5_9ZZZZ</name>
<dbReference type="EMBL" id="AUZX01004656">
    <property type="protein sequence ID" value="EQD70220.1"/>
    <property type="molecule type" value="Genomic_DNA"/>
</dbReference>
<evidence type="ECO:0000313" key="1">
    <source>
        <dbReference type="EMBL" id="EQD70220.1"/>
    </source>
</evidence>
<reference evidence="1" key="1">
    <citation type="submission" date="2013-08" db="EMBL/GenBank/DDBJ databases">
        <authorList>
            <person name="Mendez C."/>
            <person name="Richter M."/>
            <person name="Ferrer M."/>
            <person name="Sanchez J."/>
        </authorList>
    </citation>
    <scope>NUCLEOTIDE SEQUENCE</scope>
</reference>
<comment type="caution">
    <text evidence="1">The sequence shown here is derived from an EMBL/GenBank/DDBJ whole genome shotgun (WGS) entry which is preliminary data.</text>
</comment>
<dbReference type="Gene3D" id="1.10.10.10">
    <property type="entry name" value="Winged helix-like DNA-binding domain superfamily/Winged helix DNA-binding domain"/>
    <property type="match status" value="1"/>
</dbReference>
<reference evidence="1" key="2">
    <citation type="journal article" date="2014" name="ISME J.">
        <title>Microbial stratification in low pH oxic and suboxic macroscopic growths along an acid mine drainage.</title>
        <authorList>
            <person name="Mendez-Garcia C."/>
            <person name="Mesa V."/>
            <person name="Sprenger R.R."/>
            <person name="Richter M."/>
            <person name="Diez M.S."/>
            <person name="Solano J."/>
            <person name="Bargiela R."/>
            <person name="Golyshina O.V."/>
            <person name="Manteca A."/>
            <person name="Ramos J.L."/>
            <person name="Gallego J.R."/>
            <person name="Llorente I."/>
            <person name="Martins Dos Santos V.A."/>
            <person name="Jensen O.N."/>
            <person name="Pelaez A.I."/>
            <person name="Sanchez J."/>
            <person name="Ferrer M."/>
        </authorList>
    </citation>
    <scope>NUCLEOTIDE SEQUENCE</scope>
</reference>
<gene>
    <name evidence="1" type="ORF">B1A_06403</name>
</gene>
<organism evidence="1">
    <name type="scientific">mine drainage metagenome</name>
    <dbReference type="NCBI Taxonomy" id="410659"/>
    <lineage>
        <taxon>unclassified sequences</taxon>
        <taxon>metagenomes</taxon>
        <taxon>ecological metagenomes</taxon>
    </lineage>
</organism>
<sequence>MINKIELTKKERDTIIAIGDYGKKDFPLRLVELSDILKVKPPTALNLVKRLQDKGCMNDEKGMIILTETGKRTYSELLENHRVIETLMVSFGIDAEKAC</sequence>
<dbReference type="SUPFAM" id="SSF46785">
    <property type="entry name" value="Winged helix' DNA-binding domain"/>
    <property type="match status" value="1"/>
</dbReference>